<proteinExistence type="inferred from homology"/>
<evidence type="ECO:0000313" key="6">
    <source>
        <dbReference type="Proteomes" id="UP000009286"/>
    </source>
</evidence>
<dbReference type="NCBIfam" id="TIGR00105">
    <property type="entry name" value="L31"/>
    <property type="match status" value="1"/>
</dbReference>
<keyword evidence="3 4" id="KW-0687">Ribonucleoprotein</keyword>
<evidence type="ECO:0000256" key="3">
    <source>
        <dbReference type="ARBA" id="ARBA00023274"/>
    </source>
</evidence>
<dbReference type="RefSeq" id="WP_014102706.1">
    <property type="nucleotide sequence ID" value="NC_016026.1"/>
</dbReference>
<comment type="similarity">
    <text evidence="4">Belongs to the bacterial ribosomal protein bL31 family.</text>
</comment>
<dbReference type="GO" id="GO:1990904">
    <property type="term" value="C:ribonucleoprotein complex"/>
    <property type="evidence" value="ECO:0007669"/>
    <property type="project" value="UniProtKB-KW"/>
</dbReference>
<dbReference type="EMBL" id="CP002382">
    <property type="protein sequence ID" value="AEP09483.1"/>
    <property type="molecule type" value="Genomic_DNA"/>
</dbReference>
<dbReference type="PRINTS" id="PR01249">
    <property type="entry name" value="RIBOSOMALL31"/>
</dbReference>
<dbReference type="eggNOG" id="COG0254">
    <property type="taxonomic scope" value="Bacteria"/>
</dbReference>
<evidence type="ECO:0000256" key="1">
    <source>
        <dbReference type="ARBA" id="ARBA00011838"/>
    </source>
</evidence>
<dbReference type="SUPFAM" id="SSF143800">
    <property type="entry name" value="L28p-like"/>
    <property type="match status" value="1"/>
</dbReference>
<dbReference type="GO" id="GO:0003735">
    <property type="term" value="F:structural constituent of ribosome"/>
    <property type="evidence" value="ECO:0007669"/>
    <property type="project" value="InterPro"/>
</dbReference>
<organism evidence="5 6">
    <name type="scientific">Micavibrio aeruginosavorus (strain ARL-13)</name>
    <dbReference type="NCBI Taxonomy" id="856793"/>
    <lineage>
        <taxon>Bacteria</taxon>
        <taxon>Pseudomonadati</taxon>
        <taxon>Bdellovibrionota</taxon>
        <taxon>Bdellovibrionia</taxon>
        <taxon>Bdellovibrionales</taxon>
        <taxon>Pseudobdellovibrionaceae</taxon>
        <taxon>Micavibrio</taxon>
    </lineage>
</organism>
<dbReference type="InterPro" id="IPR002150">
    <property type="entry name" value="Ribosomal_bL31"/>
</dbReference>
<accession>G2KPI3</accession>
<dbReference type="KEGG" id="mai:MICA_1160"/>
<keyword evidence="2 4" id="KW-0689">Ribosomal protein</keyword>
<evidence type="ECO:0000256" key="2">
    <source>
        <dbReference type="ARBA" id="ARBA00022980"/>
    </source>
</evidence>
<dbReference type="GO" id="GO:0006412">
    <property type="term" value="P:translation"/>
    <property type="evidence" value="ECO:0007669"/>
    <property type="project" value="InterPro"/>
</dbReference>
<dbReference type="HOGENOM" id="CLU_114306_3_2_5"/>
<dbReference type="AlphaFoldDB" id="G2KPI3"/>
<name>G2KPI3_MICAA</name>
<gene>
    <name evidence="5" type="primary">rpmE</name>
    <name evidence="5" type="ordered locus">MICA_1160</name>
</gene>
<dbReference type="NCBIfam" id="NF001809">
    <property type="entry name" value="PRK00528.1"/>
    <property type="match status" value="1"/>
</dbReference>
<protein>
    <recommendedName>
        <fullName evidence="4">50S ribosomal protein L31</fullName>
    </recommendedName>
</protein>
<evidence type="ECO:0000256" key="4">
    <source>
        <dbReference type="RuleBase" id="RU000564"/>
    </source>
</evidence>
<dbReference type="InterPro" id="IPR042105">
    <property type="entry name" value="Ribosomal_bL31_sf"/>
</dbReference>
<comment type="subunit">
    <text evidence="1">Part of the 50S ribosomal subunit.</text>
</comment>
<dbReference type="Gene3D" id="4.10.830.30">
    <property type="entry name" value="Ribosomal protein L31"/>
    <property type="match status" value="1"/>
</dbReference>
<keyword evidence="6" id="KW-1185">Reference proteome</keyword>
<dbReference type="InterPro" id="IPR034704">
    <property type="entry name" value="Ribosomal_bL28/bL31-like_sf"/>
</dbReference>
<dbReference type="STRING" id="856793.MICA_1160"/>
<evidence type="ECO:0000313" key="5">
    <source>
        <dbReference type="EMBL" id="AEP09483.1"/>
    </source>
</evidence>
<sequence length="80" mass="8895">MKADIHPDYHEITVVTTKGEEYSMRTTWGKPGDVMRLDVDCYSHPAWSGGAQKITERGALDKFSKRYAGFGLSAEAGDKK</sequence>
<dbReference type="Pfam" id="PF01197">
    <property type="entry name" value="Ribosomal_L31"/>
    <property type="match status" value="1"/>
</dbReference>
<dbReference type="GO" id="GO:0005840">
    <property type="term" value="C:ribosome"/>
    <property type="evidence" value="ECO:0007669"/>
    <property type="project" value="UniProtKB-KW"/>
</dbReference>
<dbReference type="OrthoDB" id="9803251at2"/>
<reference evidence="5 6" key="1">
    <citation type="journal article" date="2011" name="BMC Genomics">
        <title>Genomic insights into an obligate epibiotic bacterial predator: Micavibrio aeruginosavorus ARL-13.</title>
        <authorList>
            <person name="Wang Z."/>
            <person name="Kadouri D."/>
            <person name="Wu M."/>
        </authorList>
    </citation>
    <scope>NUCLEOTIDE SEQUENCE [LARGE SCALE GENOMIC DNA]</scope>
    <source>
        <strain evidence="5 6">ARL-13</strain>
    </source>
</reference>
<dbReference type="Proteomes" id="UP000009286">
    <property type="component" value="Chromosome"/>
</dbReference>